<evidence type="ECO:0000256" key="2">
    <source>
        <dbReference type="ARBA" id="ARBA00005940"/>
    </source>
</evidence>
<protein>
    <recommendedName>
        <fullName evidence="3 8">Beta-galactosidase</fullName>
        <shortName evidence="8">Beta-gal</shortName>
        <ecNumber evidence="3 8">3.2.1.23</ecNumber>
    </recommendedName>
</protein>
<dbReference type="CDD" id="cd03143">
    <property type="entry name" value="A4_beta-galactosidase_middle_domain"/>
    <property type="match status" value="1"/>
</dbReference>
<comment type="catalytic activity">
    <reaction evidence="1 8">
        <text>Hydrolysis of terminal non-reducing beta-D-galactose residues in beta-D-galactosides.</text>
        <dbReference type="EC" id="3.2.1.23"/>
    </reaction>
</comment>
<dbReference type="InterPro" id="IPR013529">
    <property type="entry name" value="Glyco_hydro_42_N"/>
</dbReference>
<comment type="similarity">
    <text evidence="2 8">Belongs to the glycosyl hydrolase 42 family.</text>
</comment>
<keyword evidence="7 8" id="KW-0326">Glycosidase</keyword>
<feature type="domain" description="Glycoside hydrolase family 42 N-terminal" evidence="10">
    <location>
        <begin position="52"/>
        <end position="417"/>
    </location>
</feature>
<evidence type="ECO:0000259" key="11">
    <source>
        <dbReference type="Pfam" id="PF08532"/>
    </source>
</evidence>
<organism evidence="12 13">
    <name type="scientific">Duganella zoogloeoides</name>
    <dbReference type="NCBI Taxonomy" id="75659"/>
    <lineage>
        <taxon>Bacteria</taxon>
        <taxon>Pseudomonadati</taxon>
        <taxon>Pseudomonadota</taxon>
        <taxon>Betaproteobacteria</taxon>
        <taxon>Burkholderiales</taxon>
        <taxon>Oxalobacteraceae</taxon>
        <taxon>Telluria group</taxon>
        <taxon>Duganella</taxon>
    </lineage>
</organism>
<keyword evidence="9" id="KW-0732">Signal</keyword>
<evidence type="ECO:0000256" key="4">
    <source>
        <dbReference type="ARBA" id="ARBA00022723"/>
    </source>
</evidence>
<dbReference type="SUPFAM" id="SSF51445">
    <property type="entry name" value="(Trans)glycosidases"/>
    <property type="match status" value="1"/>
</dbReference>
<dbReference type="Proteomes" id="UP001326110">
    <property type="component" value="Chromosome"/>
</dbReference>
<dbReference type="GO" id="GO:0004565">
    <property type="term" value="F:beta-galactosidase activity"/>
    <property type="evidence" value="ECO:0007669"/>
    <property type="project" value="UniProtKB-EC"/>
</dbReference>
<evidence type="ECO:0000256" key="3">
    <source>
        <dbReference type="ARBA" id="ARBA00012756"/>
    </source>
</evidence>
<dbReference type="RefSeq" id="WP_019922230.1">
    <property type="nucleotide sequence ID" value="NZ_CP140152.1"/>
</dbReference>
<evidence type="ECO:0000256" key="5">
    <source>
        <dbReference type="ARBA" id="ARBA00022801"/>
    </source>
</evidence>
<name>A0ABZ0Y371_9BURK</name>
<evidence type="ECO:0000256" key="6">
    <source>
        <dbReference type="ARBA" id="ARBA00022833"/>
    </source>
</evidence>
<evidence type="ECO:0000313" key="13">
    <source>
        <dbReference type="Proteomes" id="UP001326110"/>
    </source>
</evidence>
<evidence type="ECO:0000256" key="8">
    <source>
        <dbReference type="PIRNR" id="PIRNR001084"/>
    </source>
</evidence>
<dbReference type="InterPro" id="IPR003476">
    <property type="entry name" value="Glyco_hydro_42"/>
</dbReference>
<dbReference type="PANTHER" id="PTHR36447:SF2">
    <property type="entry name" value="BETA-GALACTOSIDASE YESZ"/>
    <property type="match status" value="1"/>
</dbReference>
<dbReference type="InterPro" id="IPR013738">
    <property type="entry name" value="Beta_galactosidase_Trimer"/>
</dbReference>
<dbReference type="GeneID" id="43163940"/>
<keyword evidence="6" id="KW-0862">Zinc</keyword>
<feature type="domain" description="Beta-galactosidase trimerisation" evidence="11">
    <location>
        <begin position="430"/>
        <end position="643"/>
    </location>
</feature>
<dbReference type="EC" id="3.2.1.23" evidence="3 8"/>
<keyword evidence="13" id="KW-1185">Reference proteome</keyword>
<dbReference type="PIRSF" id="PIRSF001084">
    <property type="entry name" value="B-galactosidase"/>
    <property type="match status" value="1"/>
</dbReference>
<dbReference type="Gene3D" id="3.20.20.80">
    <property type="entry name" value="Glycosidases"/>
    <property type="match status" value="1"/>
</dbReference>
<dbReference type="EMBL" id="CP140152">
    <property type="protein sequence ID" value="WQH06263.1"/>
    <property type="molecule type" value="Genomic_DNA"/>
</dbReference>
<gene>
    <name evidence="12" type="ORF">SR858_08040</name>
</gene>
<evidence type="ECO:0000259" key="10">
    <source>
        <dbReference type="Pfam" id="PF02449"/>
    </source>
</evidence>
<feature type="signal peptide" evidence="9">
    <location>
        <begin position="1"/>
        <end position="30"/>
    </location>
</feature>
<proteinExistence type="inferred from homology"/>
<dbReference type="Gene3D" id="3.40.50.880">
    <property type="match status" value="1"/>
</dbReference>
<accession>A0ABZ0Y371</accession>
<dbReference type="PANTHER" id="PTHR36447">
    <property type="entry name" value="BETA-GALACTOSIDASE GANA"/>
    <property type="match status" value="1"/>
</dbReference>
<dbReference type="SUPFAM" id="SSF52317">
    <property type="entry name" value="Class I glutamine amidotransferase-like"/>
    <property type="match status" value="1"/>
</dbReference>
<dbReference type="Pfam" id="PF08532">
    <property type="entry name" value="Glyco_hydro_42M"/>
    <property type="match status" value="1"/>
</dbReference>
<evidence type="ECO:0000256" key="9">
    <source>
        <dbReference type="SAM" id="SignalP"/>
    </source>
</evidence>
<dbReference type="Pfam" id="PF02449">
    <property type="entry name" value="Glyco_hydro_42"/>
    <property type="match status" value="1"/>
</dbReference>
<reference evidence="12 13" key="1">
    <citation type="submission" date="2023-11" db="EMBL/GenBank/DDBJ databases">
        <title>MicrobeMod: A computational toolkit for identifying prokaryotic methylation and restriction-modification with nanopore sequencing.</title>
        <authorList>
            <person name="Crits-Christoph A."/>
            <person name="Kang S.C."/>
            <person name="Lee H."/>
            <person name="Ostrov N."/>
        </authorList>
    </citation>
    <scope>NUCLEOTIDE SEQUENCE [LARGE SCALE GENOMIC DNA]</scope>
    <source>
        <strain evidence="12 13">ATCC 25935</strain>
    </source>
</reference>
<evidence type="ECO:0000256" key="1">
    <source>
        <dbReference type="ARBA" id="ARBA00001412"/>
    </source>
</evidence>
<sequence length="717" mass="80546">MTILHRALGKRTIGLLAAVIALGTTFSAGAADQQRIPKLDHILYGASYYNEYVPAAIRQQRLKKDVALMKAAGLNVVRMGESSWGRWEPSDGKFDFAWMDEVVAEMGKAGIQVIMGTPTYSIPVWMYAKHPGMLARPLGGGDTGYGMRQNMNIDDPDYRRYAERIIVALVHHYKDNPHVIGWQLDNETSAYGSSNASVHREFVTWLQAKFKTTAALNEAWLLNYCGQQVDSWENFPTRDFANSTGYKLDWARFQQWRATRFIGWQADLVRRAARADQFVYQNNASLSRAEVNAYDMTRPLDVAGNDVYFNWQDEYDGRHQTLQGNLARGAKGRNFFVAETTGQAQGWDAVKQIPPYDGQMYQDVFANIGNGANLHMYWHWSSLNAGQEIYWKGVLGHDHEPNRIYTEVSRTGNDLKKVGAALVDLKKDNRVAVLYSTDSNNALTFMPFDKWTKPLPPSFHADGYRRIFERLNAALYQARVETDIVFADAPDFSKYKLLIVPALYIADDALLQKISDFVQQGGHVIMTFKSGEANENFMVRWNTAPGPLRQAAGFKYQETSTLLKPLKLKGDPFKVGDGNTVETIAELLQLETAQALAYYDHPFFGRYPAVTRNLYGKGSLLYQGTELGEAQQLAVLKDELKRIGLYGPDQELPPAVQVKHATSKAGKKLHFYFNYSAAPINASYRYGKGTEMLAGAPVQPQQDLALAPWGVVIVAED</sequence>
<dbReference type="InterPro" id="IPR017853">
    <property type="entry name" value="GH"/>
</dbReference>
<dbReference type="InterPro" id="IPR029062">
    <property type="entry name" value="Class_I_gatase-like"/>
</dbReference>
<evidence type="ECO:0000256" key="7">
    <source>
        <dbReference type="ARBA" id="ARBA00023295"/>
    </source>
</evidence>
<keyword evidence="4" id="KW-0479">Metal-binding</keyword>
<evidence type="ECO:0000313" key="12">
    <source>
        <dbReference type="EMBL" id="WQH06263.1"/>
    </source>
</evidence>
<keyword evidence="5 8" id="KW-0378">Hydrolase</keyword>
<feature type="chain" id="PRO_5047038832" description="Beta-galactosidase" evidence="9">
    <location>
        <begin position="31"/>
        <end position="717"/>
    </location>
</feature>